<comment type="caution">
    <text evidence="1">The sequence shown here is derived from an EMBL/GenBank/DDBJ whole genome shotgun (WGS) entry which is preliminary data.</text>
</comment>
<keyword evidence="2" id="KW-1185">Reference proteome</keyword>
<dbReference type="SFLD" id="SFLDG01144">
    <property type="entry name" value="C2.B.4:_PGP_Like"/>
    <property type="match status" value="1"/>
</dbReference>
<dbReference type="CDD" id="cd07516">
    <property type="entry name" value="HAD_Pase"/>
    <property type="match status" value="1"/>
</dbReference>
<reference evidence="1 2" key="1">
    <citation type="submission" date="2020-08" db="EMBL/GenBank/DDBJ databases">
        <title>Genome public.</title>
        <authorList>
            <person name="Liu C."/>
            <person name="Sun Q."/>
        </authorList>
    </citation>
    <scope>NUCLEOTIDE SEQUENCE [LARGE SCALE GENOMIC DNA]</scope>
    <source>
        <strain evidence="1 2">BX0805</strain>
    </source>
</reference>
<dbReference type="Proteomes" id="UP000621540">
    <property type="component" value="Unassembled WGS sequence"/>
</dbReference>
<dbReference type="InterPro" id="IPR023214">
    <property type="entry name" value="HAD_sf"/>
</dbReference>
<protein>
    <submittedName>
        <fullName evidence="1">HAD family phosphatase</fullName>
    </submittedName>
</protein>
<dbReference type="NCBIfam" id="TIGR00099">
    <property type="entry name" value="Cof-subfamily"/>
    <property type="match status" value="1"/>
</dbReference>
<organism evidence="1 2">
    <name type="scientific">Roseburia yibonii</name>
    <dbReference type="NCBI Taxonomy" id="2763063"/>
    <lineage>
        <taxon>Bacteria</taxon>
        <taxon>Bacillati</taxon>
        <taxon>Bacillota</taxon>
        <taxon>Clostridia</taxon>
        <taxon>Lachnospirales</taxon>
        <taxon>Lachnospiraceae</taxon>
        <taxon>Roseburia</taxon>
    </lineage>
</organism>
<dbReference type="SFLD" id="SFLDG01140">
    <property type="entry name" value="C2.B:_Phosphomannomutase_and_P"/>
    <property type="match status" value="1"/>
</dbReference>
<sequence length="268" mass="29630">MNYQLICLDLDGTLLDDQKKILPRARESVKQAAEQGIKIALVSGRMPAAVDPIEEELGISCIKACNAGTYILKDGQCISSEYLLADTMKRIYAEIAERYQMPLWIFRHDRWIVTGSDRYVERESEIIHHRPEFADVEELAAEWAKEGTGPNKLVLAASPDEITEIYNVIAAQNRTDLDMARSADTFLEIFPKGVTKGTALKAICQSLDVKPENVIAFGDHELDVPMIEAAGVGIAMGNAIDELKAKADFVTKSNNEAGVAYGLEHYLV</sequence>
<dbReference type="Gene3D" id="3.30.1240.10">
    <property type="match status" value="1"/>
</dbReference>
<dbReference type="SFLD" id="SFLDS00003">
    <property type="entry name" value="Haloacid_Dehalogenase"/>
    <property type="match status" value="1"/>
</dbReference>
<name>A0ABR7I932_9FIRM</name>
<evidence type="ECO:0000313" key="2">
    <source>
        <dbReference type="Proteomes" id="UP000621540"/>
    </source>
</evidence>
<evidence type="ECO:0000313" key="1">
    <source>
        <dbReference type="EMBL" id="MBC5753450.1"/>
    </source>
</evidence>
<dbReference type="InterPro" id="IPR036412">
    <property type="entry name" value="HAD-like_sf"/>
</dbReference>
<dbReference type="PANTHER" id="PTHR10000">
    <property type="entry name" value="PHOSPHOSERINE PHOSPHATASE"/>
    <property type="match status" value="1"/>
</dbReference>
<dbReference type="Pfam" id="PF08282">
    <property type="entry name" value="Hydrolase_3"/>
    <property type="match status" value="1"/>
</dbReference>
<dbReference type="SUPFAM" id="SSF56784">
    <property type="entry name" value="HAD-like"/>
    <property type="match status" value="1"/>
</dbReference>
<dbReference type="PANTHER" id="PTHR10000:SF8">
    <property type="entry name" value="HAD SUPERFAMILY HYDROLASE-LIKE, TYPE 3"/>
    <property type="match status" value="1"/>
</dbReference>
<proteinExistence type="predicted"/>
<gene>
    <name evidence="1" type="ORF">H8Z76_05315</name>
</gene>
<dbReference type="EMBL" id="JACOQH010000003">
    <property type="protein sequence ID" value="MBC5753450.1"/>
    <property type="molecule type" value="Genomic_DNA"/>
</dbReference>
<dbReference type="InterPro" id="IPR000150">
    <property type="entry name" value="Cof"/>
</dbReference>
<dbReference type="Gene3D" id="3.40.50.1000">
    <property type="entry name" value="HAD superfamily/HAD-like"/>
    <property type="match status" value="1"/>
</dbReference>
<dbReference type="NCBIfam" id="TIGR01484">
    <property type="entry name" value="HAD-SF-IIB"/>
    <property type="match status" value="1"/>
</dbReference>
<dbReference type="InterPro" id="IPR006379">
    <property type="entry name" value="HAD-SF_hydro_IIB"/>
</dbReference>
<dbReference type="RefSeq" id="WP_186981876.1">
    <property type="nucleotide sequence ID" value="NZ_JACOQH010000003.1"/>
</dbReference>
<accession>A0ABR7I932</accession>